<dbReference type="EMBL" id="CAXLJM020000019">
    <property type="protein sequence ID" value="CAL8085924.1"/>
    <property type="molecule type" value="Genomic_DNA"/>
</dbReference>
<feature type="transmembrane region" description="Helical" evidence="1">
    <location>
        <begin position="74"/>
        <end position="93"/>
    </location>
</feature>
<gene>
    <name evidence="2" type="ORF">ODALV1_LOCUS6275</name>
</gene>
<feature type="transmembrane region" description="Helical" evidence="1">
    <location>
        <begin position="136"/>
        <end position="159"/>
    </location>
</feature>
<sequence>MLSKRLLNTILSFANYVGKIGGTPYKSDKGSLKLYCDQRRLQFHRCMTLVEALWIVFIYYQCIRFKLEGNIDGFNLLFTYLLGTIVTIIVFFIHNFYHTDFVGLCNSYVDLMYLLEDKYMPGLDHRTARSMKVLELLIWYMIISITALAFMVWLMNIVVPSSPILPTSLIPPDVKYGIILKMILFPIQMYLPFVVNGALSVTAIIVILYTATFIPFFTNELRIGMGQYKTLDTLRTPKNLMATFRSFQLLHQIAISLFDVCILPCQIVASNLILFSNFMFIRHRVEMQPETNCMLVGWSTLSLLLWTFVLELGGRLHSRGREVLKSWKLHDFGDKSANRCMSKFRKSCQPLAMNFGRTYVIRRLSVLKFIRGLTVGTFRLLLAVDEY</sequence>
<name>A0ABP1Q3J7_9HEXA</name>
<reference evidence="2 3" key="1">
    <citation type="submission" date="2024-08" db="EMBL/GenBank/DDBJ databases">
        <authorList>
            <person name="Cucini C."/>
            <person name="Frati F."/>
        </authorList>
    </citation>
    <scope>NUCLEOTIDE SEQUENCE [LARGE SCALE GENOMIC DNA]</scope>
</reference>
<accession>A0ABP1Q3J7</accession>
<evidence type="ECO:0000256" key="1">
    <source>
        <dbReference type="SAM" id="Phobius"/>
    </source>
</evidence>
<protein>
    <recommendedName>
        <fullName evidence="4">Odorant receptor</fullName>
    </recommendedName>
</protein>
<feature type="transmembrane region" description="Helical" evidence="1">
    <location>
        <begin position="295"/>
        <end position="313"/>
    </location>
</feature>
<proteinExistence type="predicted"/>
<feature type="transmembrane region" description="Helical" evidence="1">
    <location>
        <begin position="253"/>
        <end position="275"/>
    </location>
</feature>
<keyword evidence="3" id="KW-1185">Reference proteome</keyword>
<evidence type="ECO:0000313" key="3">
    <source>
        <dbReference type="Proteomes" id="UP001642540"/>
    </source>
</evidence>
<evidence type="ECO:0008006" key="4">
    <source>
        <dbReference type="Google" id="ProtNLM"/>
    </source>
</evidence>
<keyword evidence="1" id="KW-0812">Transmembrane</keyword>
<organism evidence="2 3">
    <name type="scientific">Orchesella dallaii</name>
    <dbReference type="NCBI Taxonomy" id="48710"/>
    <lineage>
        <taxon>Eukaryota</taxon>
        <taxon>Metazoa</taxon>
        <taxon>Ecdysozoa</taxon>
        <taxon>Arthropoda</taxon>
        <taxon>Hexapoda</taxon>
        <taxon>Collembola</taxon>
        <taxon>Entomobryomorpha</taxon>
        <taxon>Entomobryoidea</taxon>
        <taxon>Orchesellidae</taxon>
        <taxon>Orchesellinae</taxon>
        <taxon>Orchesella</taxon>
    </lineage>
</organism>
<keyword evidence="1" id="KW-1133">Transmembrane helix</keyword>
<evidence type="ECO:0000313" key="2">
    <source>
        <dbReference type="EMBL" id="CAL8085924.1"/>
    </source>
</evidence>
<feature type="transmembrane region" description="Helical" evidence="1">
    <location>
        <begin position="190"/>
        <end position="217"/>
    </location>
</feature>
<feature type="transmembrane region" description="Helical" evidence="1">
    <location>
        <begin position="42"/>
        <end position="62"/>
    </location>
</feature>
<dbReference type="Proteomes" id="UP001642540">
    <property type="component" value="Unassembled WGS sequence"/>
</dbReference>
<keyword evidence="1" id="KW-0472">Membrane</keyword>
<comment type="caution">
    <text evidence="2">The sequence shown here is derived from an EMBL/GenBank/DDBJ whole genome shotgun (WGS) entry which is preliminary data.</text>
</comment>